<comment type="cofactor">
    <cofactor evidence="1">
        <name>FMN</name>
        <dbReference type="ChEBI" id="CHEBI:58210"/>
    </cofactor>
</comment>
<gene>
    <name evidence="11" type="ORF">METUNv1_02067</name>
</gene>
<evidence type="ECO:0000256" key="1">
    <source>
        <dbReference type="ARBA" id="ARBA00001917"/>
    </source>
</evidence>
<feature type="domain" description="FAD-binding FR-type" evidence="10">
    <location>
        <begin position="3"/>
        <end position="108"/>
    </location>
</feature>
<dbReference type="eggNOG" id="COG1018">
    <property type="taxonomic scope" value="Bacteria"/>
</dbReference>
<dbReference type="Gene3D" id="2.40.30.10">
    <property type="entry name" value="Translation factors"/>
    <property type="match status" value="1"/>
</dbReference>
<keyword evidence="8" id="KW-0411">Iron-sulfur</keyword>
<accession>F5RCR2</accession>
<evidence type="ECO:0000256" key="5">
    <source>
        <dbReference type="ARBA" id="ARBA00022723"/>
    </source>
</evidence>
<keyword evidence="2" id="KW-0285">Flavoprotein</keyword>
<proteinExistence type="predicted"/>
<sequence>MSSASLNVEIRRIRDLAPGIREFSLSRTDGDDFPVYSGGSHIVLSLPLGERTHRNPYSLLGDPTDRKTWRVAVRKQEDSRGGSRWLHEQAREGMRIDIAAPVNLFALNRLGRRHILVAGGIGITPILSQARELARLGADFEVHYAYRAPEYGVFVDELEALAPGRIHHYVQSRREQIEFSSLLAGRPLGTHFYICGPGGMVAASMNAGKALGWPESHLHSEQFLAPTGGEPFDVKLTASGKAFTVPSDLSLLEAIEQQGVDAPYLCRGGACGQCELEVVDASGELIHHDLYLSAEERASGKKIMPCVSRLKGGCLTLNL</sequence>
<dbReference type="PROSITE" id="PS00197">
    <property type="entry name" value="2FE2S_FER_1"/>
    <property type="match status" value="1"/>
</dbReference>
<dbReference type="InterPro" id="IPR039261">
    <property type="entry name" value="FNR_nucleotide-bd"/>
</dbReference>
<dbReference type="Gene3D" id="3.40.50.80">
    <property type="entry name" value="Nucleotide-binding domain of ferredoxin-NADP reductase (FNR) module"/>
    <property type="match status" value="1"/>
</dbReference>
<protein>
    <submittedName>
        <fullName evidence="11">Ferredoxin</fullName>
    </submittedName>
</protein>
<evidence type="ECO:0000259" key="10">
    <source>
        <dbReference type="PROSITE" id="PS51384"/>
    </source>
</evidence>
<dbReference type="InterPro" id="IPR050415">
    <property type="entry name" value="MRET"/>
</dbReference>
<dbReference type="SUPFAM" id="SSF54292">
    <property type="entry name" value="2Fe-2S ferredoxin-like"/>
    <property type="match status" value="1"/>
</dbReference>
<evidence type="ECO:0000256" key="8">
    <source>
        <dbReference type="ARBA" id="ARBA00023014"/>
    </source>
</evidence>
<dbReference type="RefSeq" id="WP_008061351.1">
    <property type="nucleotide sequence ID" value="NZ_AFHG01000049.1"/>
</dbReference>
<dbReference type="Proteomes" id="UP000005019">
    <property type="component" value="Unassembled WGS sequence"/>
</dbReference>
<dbReference type="SUPFAM" id="SSF63380">
    <property type="entry name" value="Riboflavin synthase domain-like"/>
    <property type="match status" value="1"/>
</dbReference>
<dbReference type="PROSITE" id="PS51085">
    <property type="entry name" value="2FE2S_FER_2"/>
    <property type="match status" value="1"/>
</dbReference>
<reference evidence="11 12" key="1">
    <citation type="journal article" date="2011" name="J. Bacteriol.">
        <title>Genome sequence of Methyloversatilis universalis FAM5T, a methylotrophic representative of the order Rhodocyclales.</title>
        <authorList>
            <person name="Kittichotirat W."/>
            <person name="Good N.M."/>
            <person name="Hall R."/>
            <person name="Bringel F."/>
            <person name="Lajus A."/>
            <person name="Medigue C."/>
            <person name="Smalley N.E."/>
            <person name="Beck D."/>
            <person name="Bumgarner R."/>
            <person name="Vuilleumier S."/>
            <person name="Kalyuzhnaya M.G."/>
        </authorList>
    </citation>
    <scope>NUCLEOTIDE SEQUENCE [LARGE SCALE GENOMIC DNA]</scope>
    <source>
        <strain evidence="12">ATCC BAA-1314 / JCM 13912 / FAM5</strain>
    </source>
</reference>
<keyword evidence="3" id="KW-0288">FMN</keyword>
<dbReference type="InterPro" id="IPR006058">
    <property type="entry name" value="2Fe2S_fd_BS"/>
</dbReference>
<evidence type="ECO:0000259" key="9">
    <source>
        <dbReference type="PROSITE" id="PS51085"/>
    </source>
</evidence>
<dbReference type="CDD" id="cd00207">
    <property type="entry name" value="fer2"/>
    <property type="match status" value="1"/>
</dbReference>
<keyword evidence="6" id="KW-0560">Oxidoreductase</keyword>
<dbReference type="InterPro" id="IPR054582">
    <property type="entry name" value="DmmA-like_N"/>
</dbReference>
<keyword evidence="7" id="KW-0408">Iron</keyword>
<dbReference type="PANTHER" id="PTHR47354">
    <property type="entry name" value="NADH OXIDOREDUCTASE HCR"/>
    <property type="match status" value="1"/>
</dbReference>
<evidence type="ECO:0000256" key="4">
    <source>
        <dbReference type="ARBA" id="ARBA00022714"/>
    </source>
</evidence>
<dbReference type="PANTHER" id="PTHR47354:SF1">
    <property type="entry name" value="CARNITINE MONOOXYGENASE REDUCTASE SUBUNIT"/>
    <property type="match status" value="1"/>
</dbReference>
<name>F5RCR2_METUF</name>
<dbReference type="CDD" id="cd06185">
    <property type="entry name" value="PDR_like"/>
    <property type="match status" value="1"/>
</dbReference>
<dbReference type="GO" id="GO:0051537">
    <property type="term" value="F:2 iron, 2 sulfur cluster binding"/>
    <property type="evidence" value="ECO:0007669"/>
    <property type="project" value="UniProtKB-KW"/>
</dbReference>
<dbReference type="Pfam" id="PF00111">
    <property type="entry name" value="Fer2"/>
    <property type="match status" value="1"/>
</dbReference>
<evidence type="ECO:0000313" key="12">
    <source>
        <dbReference type="Proteomes" id="UP000005019"/>
    </source>
</evidence>
<dbReference type="InterPro" id="IPR017927">
    <property type="entry name" value="FAD-bd_FR_type"/>
</dbReference>
<dbReference type="GO" id="GO:0046872">
    <property type="term" value="F:metal ion binding"/>
    <property type="evidence" value="ECO:0007669"/>
    <property type="project" value="UniProtKB-KW"/>
</dbReference>
<comment type="caution">
    <text evidence="11">The sequence shown here is derived from an EMBL/GenBank/DDBJ whole genome shotgun (WGS) entry which is preliminary data.</text>
</comment>
<dbReference type="SUPFAM" id="SSF52343">
    <property type="entry name" value="Ferredoxin reductase-like, C-terminal NADP-linked domain"/>
    <property type="match status" value="1"/>
</dbReference>
<keyword evidence="12" id="KW-1185">Reference proteome</keyword>
<dbReference type="PRINTS" id="PR00409">
    <property type="entry name" value="PHDIOXRDTASE"/>
</dbReference>
<dbReference type="PROSITE" id="PS51384">
    <property type="entry name" value="FAD_FR"/>
    <property type="match status" value="1"/>
</dbReference>
<dbReference type="AlphaFoldDB" id="F5RCR2"/>
<evidence type="ECO:0000256" key="7">
    <source>
        <dbReference type="ARBA" id="ARBA00023004"/>
    </source>
</evidence>
<feature type="domain" description="2Fe-2S ferredoxin-type" evidence="9">
    <location>
        <begin position="232"/>
        <end position="319"/>
    </location>
</feature>
<dbReference type="EMBL" id="AFHG01000049">
    <property type="protein sequence ID" value="EGK71563.1"/>
    <property type="molecule type" value="Genomic_DNA"/>
</dbReference>
<evidence type="ECO:0000256" key="6">
    <source>
        <dbReference type="ARBA" id="ARBA00023002"/>
    </source>
</evidence>
<dbReference type="GO" id="GO:0016491">
    <property type="term" value="F:oxidoreductase activity"/>
    <property type="evidence" value="ECO:0007669"/>
    <property type="project" value="UniProtKB-KW"/>
</dbReference>
<dbReference type="Pfam" id="PF22290">
    <property type="entry name" value="DmmA-like_N"/>
    <property type="match status" value="1"/>
</dbReference>
<dbReference type="STRING" id="1000565.METUNv1_02067"/>
<organism evidence="11 12">
    <name type="scientific">Methyloversatilis universalis (strain ATCC BAA-1314 / DSM 25237 / JCM 13912 / CCUG 52030 / FAM5)</name>
    <dbReference type="NCBI Taxonomy" id="1000565"/>
    <lineage>
        <taxon>Bacteria</taxon>
        <taxon>Pseudomonadati</taxon>
        <taxon>Pseudomonadota</taxon>
        <taxon>Betaproteobacteria</taxon>
        <taxon>Nitrosomonadales</taxon>
        <taxon>Sterolibacteriaceae</taxon>
        <taxon>Methyloversatilis</taxon>
    </lineage>
</organism>
<keyword evidence="4" id="KW-0001">2Fe-2S</keyword>
<dbReference type="InterPro" id="IPR036010">
    <property type="entry name" value="2Fe-2S_ferredoxin-like_sf"/>
</dbReference>
<dbReference type="OrthoDB" id="544091at2"/>
<dbReference type="InterPro" id="IPR001041">
    <property type="entry name" value="2Fe-2S_ferredoxin-type"/>
</dbReference>
<dbReference type="InterPro" id="IPR012675">
    <property type="entry name" value="Beta-grasp_dom_sf"/>
</dbReference>
<dbReference type="Gene3D" id="3.10.20.30">
    <property type="match status" value="1"/>
</dbReference>
<keyword evidence="5" id="KW-0479">Metal-binding</keyword>
<evidence type="ECO:0000256" key="2">
    <source>
        <dbReference type="ARBA" id="ARBA00022630"/>
    </source>
</evidence>
<evidence type="ECO:0000256" key="3">
    <source>
        <dbReference type="ARBA" id="ARBA00022643"/>
    </source>
</evidence>
<dbReference type="InterPro" id="IPR017938">
    <property type="entry name" value="Riboflavin_synthase-like_b-brl"/>
</dbReference>
<evidence type="ECO:0000313" key="11">
    <source>
        <dbReference type="EMBL" id="EGK71563.1"/>
    </source>
</evidence>